<accession>A0A6C0JYD4</accession>
<keyword evidence="1" id="KW-0812">Transmembrane</keyword>
<dbReference type="AlphaFoldDB" id="A0A6C0JYD4"/>
<evidence type="ECO:0000259" key="2">
    <source>
        <dbReference type="PROSITE" id="PS50008"/>
    </source>
</evidence>
<dbReference type="InterPro" id="IPR017946">
    <property type="entry name" value="PLC-like_Pdiesterase_TIM-brl"/>
</dbReference>
<proteinExistence type="predicted"/>
<dbReference type="Pfam" id="PF00387">
    <property type="entry name" value="PI-PLC-Y"/>
    <property type="match status" value="1"/>
</dbReference>
<dbReference type="PROSITE" id="PS50007">
    <property type="entry name" value="PIPLC_X_DOMAIN"/>
    <property type="match status" value="1"/>
</dbReference>
<dbReference type="InterPro" id="IPR001711">
    <property type="entry name" value="PLipase_C_Pinositol-sp_Y"/>
</dbReference>
<feature type="transmembrane region" description="Helical" evidence="1">
    <location>
        <begin position="12"/>
        <end position="33"/>
    </location>
</feature>
<dbReference type="GO" id="GO:0004435">
    <property type="term" value="F:phosphatidylinositol-4,5-bisphosphate phospholipase C activity"/>
    <property type="evidence" value="ECO:0007669"/>
    <property type="project" value="InterPro"/>
</dbReference>
<sequence>MMNMMANLKENYVAYMLLSMIIIVIIAALWYYFYMRNLLNRECSNMSNLFSALNGSIKSLNSSDPNCGYTLKDYYIKTAYNCCSPGTFKNDYVSTCALKDVLKQGVRGLDFEIFSIDDQPVVATSTVDNNHIKETYNVVAFSDVMNIVTNYAFASSGAPNPQDPIIFHFRFKSANQKMYQNLANLFKSHDSFFLGPASSFEQNGKNFGNTKLMDLINKKIVVIVDKSNNSFMDTEDFYEYVNMTSNSIFMRALHYYDVKNTPDLVELQDYNKQNMSISMPDIGADPPNPSAIVCRETGCQMIAMMYQKNDVNLQENNAFFDKCGYAFCLKPEKLRYIPVYVPEPPPQNPALSFETRSVKSDYYAFNI</sequence>
<dbReference type="SUPFAM" id="SSF51695">
    <property type="entry name" value="PLC-like phosphodiesterases"/>
    <property type="match status" value="1"/>
</dbReference>
<dbReference type="Gene3D" id="3.20.20.190">
    <property type="entry name" value="Phosphatidylinositol (PI) phosphodiesterase"/>
    <property type="match status" value="1"/>
</dbReference>
<name>A0A6C0JYD4_9ZZZZ</name>
<feature type="domain" description="PI-PLC Y-box" evidence="2">
    <location>
        <begin position="298"/>
        <end position="335"/>
    </location>
</feature>
<dbReference type="GO" id="GO:0006629">
    <property type="term" value="P:lipid metabolic process"/>
    <property type="evidence" value="ECO:0007669"/>
    <property type="project" value="InterPro"/>
</dbReference>
<dbReference type="PROSITE" id="PS50008">
    <property type="entry name" value="PIPLC_Y_DOMAIN"/>
    <property type="match status" value="1"/>
</dbReference>
<dbReference type="SMART" id="SM00149">
    <property type="entry name" value="PLCYc"/>
    <property type="match status" value="1"/>
</dbReference>
<keyword evidence="1" id="KW-0472">Membrane</keyword>
<evidence type="ECO:0000256" key="1">
    <source>
        <dbReference type="SAM" id="Phobius"/>
    </source>
</evidence>
<organism evidence="3">
    <name type="scientific">viral metagenome</name>
    <dbReference type="NCBI Taxonomy" id="1070528"/>
    <lineage>
        <taxon>unclassified sequences</taxon>
        <taxon>metagenomes</taxon>
        <taxon>organismal metagenomes</taxon>
    </lineage>
</organism>
<protein>
    <recommendedName>
        <fullName evidence="2">PI-PLC Y-box domain-containing protein</fullName>
    </recommendedName>
</protein>
<dbReference type="GO" id="GO:0035556">
    <property type="term" value="P:intracellular signal transduction"/>
    <property type="evidence" value="ECO:0007669"/>
    <property type="project" value="InterPro"/>
</dbReference>
<evidence type="ECO:0000313" key="3">
    <source>
        <dbReference type="EMBL" id="QHU10782.1"/>
    </source>
</evidence>
<keyword evidence="1" id="KW-1133">Transmembrane helix</keyword>
<dbReference type="EMBL" id="MN740771">
    <property type="protein sequence ID" value="QHU10782.1"/>
    <property type="molecule type" value="Genomic_DNA"/>
</dbReference>
<reference evidence="3" key="1">
    <citation type="journal article" date="2020" name="Nature">
        <title>Giant virus diversity and host interactions through global metagenomics.</title>
        <authorList>
            <person name="Schulz F."/>
            <person name="Roux S."/>
            <person name="Paez-Espino D."/>
            <person name="Jungbluth S."/>
            <person name="Walsh D.A."/>
            <person name="Denef V.J."/>
            <person name="McMahon K.D."/>
            <person name="Konstantinidis K.T."/>
            <person name="Eloe-Fadrosh E.A."/>
            <person name="Kyrpides N.C."/>
            <person name="Woyke T."/>
        </authorList>
    </citation>
    <scope>NUCLEOTIDE SEQUENCE</scope>
    <source>
        <strain evidence="3">GVMAG-S-1101165-83</strain>
    </source>
</reference>